<evidence type="ECO:0000256" key="3">
    <source>
        <dbReference type="ARBA" id="ARBA00023055"/>
    </source>
</evidence>
<evidence type="ECO:0000313" key="6">
    <source>
        <dbReference type="EMBL" id="KAG5521505.1"/>
    </source>
</evidence>
<dbReference type="Gene3D" id="1.10.3520.10">
    <property type="entry name" value="Glycolipid transfer protein"/>
    <property type="match status" value="1"/>
</dbReference>
<gene>
    <name evidence="6" type="ORF">RHGRI_033913</name>
</gene>
<dbReference type="FunFam" id="1.10.3520.10:FF:000005">
    <property type="entry name" value="Accelerated cell death 11"/>
    <property type="match status" value="1"/>
</dbReference>
<dbReference type="GO" id="GO:1902387">
    <property type="term" value="F:ceramide 1-phosphate binding"/>
    <property type="evidence" value="ECO:0007669"/>
    <property type="project" value="TreeGrafter"/>
</dbReference>
<dbReference type="InterPro" id="IPR014830">
    <property type="entry name" value="Glycolipid_transfer_prot_dom"/>
</dbReference>
<evidence type="ECO:0000259" key="5">
    <source>
        <dbReference type="Pfam" id="PF08718"/>
    </source>
</evidence>
<dbReference type="AlphaFoldDB" id="A0AAV6I4D5"/>
<comment type="similarity">
    <text evidence="1">Belongs to the GLTP family.</text>
</comment>
<dbReference type="GO" id="GO:0016020">
    <property type="term" value="C:membrane"/>
    <property type="evidence" value="ECO:0007669"/>
    <property type="project" value="TreeGrafter"/>
</dbReference>
<proteinExistence type="inferred from homology"/>
<keyword evidence="3" id="KW-0445">Lipid transport</keyword>
<dbReference type="Proteomes" id="UP000823749">
    <property type="component" value="Chromosome 12"/>
</dbReference>
<keyword evidence="2" id="KW-0813">Transport</keyword>
<dbReference type="InterPro" id="IPR036497">
    <property type="entry name" value="GLTP_sf"/>
</dbReference>
<dbReference type="GO" id="GO:1902388">
    <property type="term" value="F:ceramide 1-phosphate transfer activity"/>
    <property type="evidence" value="ECO:0007669"/>
    <property type="project" value="TreeGrafter"/>
</dbReference>
<dbReference type="PANTHER" id="PTHR10219:SF28">
    <property type="entry name" value="ACD11 HOMOLOG PROTEIN"/>
    <property type="match status" value="1"/>
</dbReference>
<sequence>MAFRFLFSRTDRDQGMEEEDGGGAFEDANGETTMTTPLSAIAEAFEELSRTVGKFNVGLLAGDSSCEAFITAKSRYCMALHQLMQFGECLRKMESNRIRKVSITWHVRKGTPKGLIVIVMLNQMYCHLQCGILSSRYGVRDLVEASKIYGTLNNILDIDVKNDTVKTHGSLSRNLRRVRQGLDLIRALFKNFLSSELLDVLCAFRYCTLKEAASTAYAEVCAPYHTWAVRTAVSTGMYALPTREQLLLKLNETDESAEKEMRRYIEASLPIIEYIDKLYVRRNISLDW</sequence>
<feature type="region of interest" description="Disordered" evidence="4">
    <location>
        <begin position="1"/>
        <end position="29"/>
    </location>
</feature>
<evidence type="ECO:0000313" key="7">
    <source>
        <dbReference type="Proteomes" id="UP000823749"/>
    </source>
</evidence>
<dbReference type="Pfam" id="PF08718">
    <property type="entry name" value="GLTP"/>
    <property type="match status" value="1"/>
</dbReference>
<dbReference type="PANTHER" id="PTHR10219">
    <property type="entry name" value="GLYCOLIPID TRANSFER PROTEIN-RELATED"/>
    <property type="match status" value="1"/>
</dbReference>
<evidence type="ECO:0000256" key="2">
    <source>
        <dbReference type="ARBA" id="ARBA00022448"/>
    </source>
</evidence>
<dbReference type="SUPFAM" id="SSF110004">
    <property type="entry name" value="Glycolipid transfer protein, GLTP"/>
    <property type="match status" value="1"/>
</dbReference>
<protein>
    <recommendedName>
        <fullName evidence="5">Glycolipid transfer protein domain-containing protein</fullName>
    </recommendedName>
</protein>
<dbReference type="EMBL" id="JACTNZ010000012">
    <property type="protein sequence ID" value="KAG5521505.1"/>
    <property type="molecule type" value="Genomic_DNA"/>
</dbReference>
<accession>A0AAV6I4D5</accession>
<evidence type="ECO:0000256" key="4">
    <source>
        <dbReference type="SAM" id="MobiDB-lite"/>
    </source>
</evidence>
<feature type="domain" description="Glycolipid transfer protein" evidence="5">
    <location>
        <begin position="144"/>
        <end position="252"/>
    </location>
</feature>
<organism evidence="6 7">
    <name type="scientific">Rhododendron griersonianum</name>
    <dbReference type="NCBI Taxonomy" id="479676"/>
    <lineage>
        <taxon>Eukaryota</taxon>
        <taxon>Viridiplantae</taxon>
        <taxon>Streptophyta</taxon>
        <taxon>Embryophyta</taxon>
        <taxon>Tracheophyta</taxon>
        <taxon>Spermatophyta</taxon>
        <taxon>Magnoliopsida</taxon>
        <taxon>eudicotyledons</taxon>
        <taxon>Gunneridae</taxon>
        <taxon>Pentapetalae</taxon>
        <taxon>asterids</taxon>
        <taxon>Ericales</taxon>
        <taxon>Ericaceae</taxon>
        <taxon>Ericoideae</taxon>
        <taxon>Rhodoreae</taxon>
        <taxon>Rhododendron</taxon>
    </lineage>
</organism>
<reference evidence="6" key="1">
    <citation type="submission" date="2020-08" db="EMBL/GenBank/DDBJ databases">
        <title>Plant Genome Project.</title>
        <authorList>
            <person name="Zhang R.-G."/>
        </authorList>
    </citation>
    <scope>NUCLEOTIDE SEQUENCE</scope>
    <source>
        <strain evidence="6">WSP0</strain>
        <tissue evidence="6">Leaf</tissue>
    </source>
</reference>
<comment type="caution">
    <text evidence="6">The sequence shown here is derived from an EMBL/GenBank/DDBJ whole genome shotgun (WGS) entry which is preliminary data.</text>
</comment>
<name>A0AAV6I4D5_9ERIC</name>
<evidence type="ECO:0000256" key="1">
    <source>
        <dbReference type="ARBA" id="ARBA00007148"/>
    </source>
</evidence>
<dbReference type="GO" id="GO:0005829">
    <property type="term" value="C:cytosol"/>
    <property type="evidence" value="ECO:0007669"/>
    <property type="project" value="TreeGrafter"/>
</dbReference>
<keyword evidence="7" id="KW-1185">Reference proteome</keyword>